<dbReference type="AlphaFoldDB" id="A0A8J7G2K8"/>
<comment type="caution">
    <text evidence="4">The sequence shown here is derived from an EMBL/GenBank/DDBJ whole genome shotgun (WGS) entry which is preliminary data.</text>
</comment>
<dbReference type="Pfam" id="PF05901">
    <property type="entry name" value="Excalibur"/>
    <property type="match status" value="1"/>
</dbReference>
<evidence type="ECO:0000313" key="4">
    <source>
        <dbReference type="EMBL" id="MBF4500432.1"/>
    </source>
</evidence>
<proteinExistence type="predicted"/>
<dbReference type="EMBL" id="JADKPV010000001">
    <property type="protein sequence ID" value="MBF4500432.1"/>
    <property type="molecule type" value="Genomic_DNA"/>
</dbReference>
<protein>
    <submittedName>
        <fullName evidence="4">Excalibur calcium-binding domain-containing protein</fullName>
    </submittedName>
</protein>
<dbReference type="Proteomes" id="UP000622653">
    <property type="component" value="Unassembled WGS sequence"/>
</dbReference>
<evidence type="ECO:0000313" key="5">
    <source>
        <dbReference type="Proteomes" id="UP000622653"/>
    </source>
</evidence>
<accession>A0A8J7G2K8</accession>
<dbReference type="SMART" id="SM00894">
    <property type="entry name" value="Excalibur"/>
    <property type="match status" value="1"/>
</dbReference>
<name>A0A8J7G2K8_9BACL</name>
<evidence type="ECO:0000256" key="1">
    <source>
        <dbReference type="SAM" id="Coils"/>
    </source>
</evidence>
<keyword evidence="5" id="KW-1185">Reference proteome</keyword>
<evidence type="ECO:0000259" key="3">
    <source>
        <dbReference type="SMART" id="SM00894"/>
    </source>
</evidence>
<dbReference type="InterPro" id="IPR008613">
    <property type="entry name" value="Excalibur_Ca-bd_domain"/>
</dbReference>
<keyword evidence="1" id="KW-0175">Coiled coil</keyword>
<sequence>MTQSKKDKLASAEAEAEMARLTTKLEELTTASTIATFVKNIEGNEMLSEKDLEELKEAAETKRADLLEQEQLAEVERLEGILAQKNTAGELDTFYTNVGANLVLTDDRKRALQQKITNKKEEWIATQEAEVQRLQTLLANKTTGSELEIFKQNIGTNTVLSDDRKRALQQQTEQKRQQWVAAQQPKQAPRSKGGGGGVSGTVQNNIHNTPAPKDQTPHLFANCTEMRKVYPNGVPSTHPSYQAKHDRDKDGWACER</sequence>
<reference evidence="4" key="1">
    <citation type="submission" date="2020-11" db="EMBL/GenBank/DDBJ databases">
        <title>Multidrug resistant novel bacterium Savagea serpentis sp. nov., isolated from the scats of a vine snake (Ahaetulla nasuta).</title>
        <authorList>
            <person name="Venkata Ramana V."/>
            <person name="Vikas Patil S."/>
            <person name="Yogita Lugani V."/>
        </authorList>
    </citation>
    <scope>NUCLEOTIDE SEQUENCE</scope>
    <source>
        <strain evidence="4">SN6</strain>
    </source>
</reference>
<gene>
    <name evidence="4" type="ORF">IRY55_03560</name>
</gene>
<feature type="compositionally biased region" description="Basic and acidic residues" evidence="2">
    <location>
        <begin position="243"/>
        <end position="256"/>
    </location>
</feature>
<evidence type="ECO:0000256" key="2">
    <source>
        <dbReference type="SAM" id="MobiDB-lite"/>
    </source>
</evidence>
<organism evidence="4 5">
    <name type="scientific">Savagea serpentis</name>
    <dbReference type="NCBI Taxonomy" id="2785297"/>
    <lineage>
        <taxon>Bacteria</taxon>
        <taxon>Bacillati</taxon>
        <taxon>Bacillota</taxon>
        <taxon>Bacilli</taxon>
        <taxon>Bacillales</taxon>
        <taxon>Caryophanaceae</taxon>
        <taxon>Savagea</taxon>
    </lineage>
</organism>
<feature type="region of interest" description="Disordered" evidence="2">
    <location>
        <begin position="163"/>
        <end position="256"/>
    </location>
</feature>
<feature type="coiled-coil region" evidence="1">
    <location>
        <begin position="11"/>
        <end position="76"/>
    </location>
</feature>
<feature type="domain" description="Excalibur calcium-binding" evidence="3">
    <location>
        <begin position="219"/>
        <end position="255"/>
    </location>
</feature>